<dbReference type="PANTHER" id="PTHR47117">
    <property type="entry name" value="STAR-RELATED LIPID TRANSFER PROTEIN 9"/>
    <property type="match status" value="1"/>
</dbReference>
<feature type="region of interest" description="Disordered" evidence="4">
    <location>
        <begin position="1236"/>
        <end position="1255"/>
    </location>
</feature>
<evidence type="ECO:0000256" key="1">
    <source>
        <dbReference type="ARBA" id="ARBA00022741"/>
    </source>
</evidence>
<dbReference type="PROSITE" id="PS50067">
    <property type="entry name" value="KINESIN_MOTOR_2"/>
    <property type="match status" value="1"/>
</dbReference>
<dbReference type="PRINTS" id="PR00380">
    <property type="entry name" value="KINESINHEAVY"/>
</dbReference>
<gene>
    <name evidence="6" type="ORF">Fcan01_14364</name>
</gene>
<dbReference type="OrthoDB" id="3176171at2759"/>
<dbReference type="GO" id="GO:0008017">
    <property type="term" value="F:microtubule binding"/>
    <property type="evidence" value="ECO:0007669"/>
    <property type="project" value="InterPro"/>
</dbReference>
<comment type="caution">
    <text evidence="3">Lacks conserved residue(s) required for the propagation of feature annotation.</text>
</comment>
<comment type="similarity">
    <text evidence="3">Belongs to the TRAFAC class myosin-kinesin ATPase superfamily. Kinesin family.</text>
</comment>
<evidence type="ECO:0000256" key="3">
    <source>
        <dbReference type="PROSITE-ProRule" id="PRU00283"/>
    </source>
</evidence>
<dbReference type="SMART" id="SM00129">
    <property type="entry name" value="KISc"/>
    <property type="match status" value="1"/>
</dbReference>
<protein>
    <submittedName>
        <fullName evidence="6">Kinesin-like protein KIF16B</fullName>
    </submittedName>
</protein>
<dbReference type="GO" id="GO:0003777">
    <property type="term" value="F:microtubule motor activity"/>
    <property type="evidence" value="ECO:0007669"/>
    <property type="project" value="InterPro"/>
</dbReference>
<sequence>MSTIKVALRVRPLSERELNGGYPVVLSVENNSAFVTDIRVPESPSADSRPRYRQFQFDHAFRLDRGCNSARMEGAQQSEIYKEMGPPWKRPCWTATTLVSSPMDDPGLIPRLCLNIWDKLEGNGGNKFRMEVSFMEIYREKVRDLLNPSGGVLKLREHPQFGPLVQDLRRLEVTEEHCLSDLLWEGECRRAIGTTGSNHRSSRSHAIWTIYLTRQKSDNCSTTITNRIHLVDLAGSEKAGFATAKNLLAEGADINRSLVALGNVISSLAEKAQYIPYRDSALTWLLKDSLGGNATTAIIITASPASCSHAQTLNSFRFAQRARLVENKPRINLNYLSPLLGLNNGIGIGLASSVASTSATPSAAALYSIMSAFEIKKDISKLSKIIRTAQSNGGILRSLTPRASWNRLVNALEGWNAIEGEQLKIQQEQEARSRAGSVDTAMGNSSPGKSDATSQANLIIKKAATCITPSSAPSSPTTKKTTVGNEVFIPVSNSIKCLTWRQEEVRLNPVKDPDVDEDCPKVVKKLTENQVNLLLPVQYPVPQHLDHPSRISEKIHRSLAALPVAEKARLGIVPDVLMEGNSPLIRHRIPTLVNAERILEPKVEHLVFQESENVIRVPVVRKDEDFFSLSDEESGDEVEKWVRKFVTVEDHKCVEVMEEAISDEEEEVEEIRTGSKFRLVRNKDKDKKLSPGTVQLPRFPSIFDKLRENKKVVTFEDISEGEEDDNISDDSLDKRTTSDDGLDEMEIIPVRRKRKSPPPPLREEIIGEDDNADEALICVEQFASCSPVDGRSWSNCDDSEDGSESSSSESGWNFLRVGTIPVLVKVMPEEGDAEKDFRLESITEWVKDVNANPIPVSTLELNLDLPSDPEIESEADSLTNNDLSPPLLDSGGNDSKFRTHFSRELSQMEQIGAKLAQLKQLSTQGNRFNVVKPYLDEIMTLETTDHATPDPSLDTHIEECSGWSVATELNLVKKEMTALSRLLNSRGQPRRDSNASSQSSRASSTTCSGTTQSQSFPSPRAARGGDEYHQFGLSSRIRPTSASERGQIMSAEFGRNPGRNSWSETALGNRFHTGAGFSGGEQFTFPEGAARQSDPFAGMNFEYGHRLREEVTPKTGSNSGQHHNQRPLGVVLPLDQFSSGESSVHRSYGRGDYRGGADFYSCDEAMIPQQSSFCSSDHIVPTSMSHSSQIFPGQRTPPEVFYHPTHPPYQNASPYQNFGPPQINMTNYNNTLQGYSSSSSQNYNNSIFPNRTRHF</sequence>
<comment type="caution">
    <text evidence="6">The sequence shown here is derived from an EMBL/GenBank/DDBJ whole genome shotgun (WGS) entry which is preliminary data.</text>
</comment>
<keyword evidence="1" id="KW-0547">Nucleotide-binding</keyword>
<evidence type="ECO:0000313" key="6">
    <source>
        <dbReference type="EMBL" id="OXA51186.1"/>
    </source>
</evidence>
<reference evidence="6 7" key="1">
    <citation type="submission" date="2015-12" db="EMBL/GenBank/DDBJ databases">
        <title>The genome of Folsomia candida.</title>
        <authorList>
            <person name="Faddeeva A."/>
            <person name="Derks M.F."/>
            <person name="Anvar Y."/>
            <person name="Smit S."/>
            <person name="Van Straalen N."/>
            <person name="Roelofs D."/>
        </authorList>
    </citation>
    <scope>NUCLEOTIDE SEQUENCE [LARGE SCALE GENOMIC DNA]</scope>
    <source>
        <strain evidence="6 7">VU population</strain>
        <tissue evidence="6">Whole body</tissue>
    </source>
</reference>
<feature type="compositionally biased region" description="Acidic residues" evidence="4">
    <location>
        <begin position="717"/>
        <end position="730"/>
    </location>
</feature>
<dbReference type="Pfam" id="PF00225">
    <property type="entry name" value="Kinesin"/>
    <property type="match status" value="1"/>
</dbReference>
<dbReference type="Proteomes" id="UP000198287">
    <property type="component" value="Unassembled WGS sequence"/>
</dbReference>
<feature type="region of interest" description="Disordered" evidence="4">
    <location>
        <begin position="789"/>
        <end position="811"/>
    </location>
</feature>
<feature type="region of interest" description="Disordered" evidence="4">
    <location>
        <begin position="867"/>
        <end position="893"/>
    </location>
</feature>
<accession>A0A226E3W6</accession>
<dbReference type="Gene3D" id="3.40.850.10">
    <property type="entry name" value="Kinesin motor domain"/>
    <property type="match status" value="1"/>
</dbReference>
<keyword evidence="7" id="KW-1185">Reference proteome</keyword>
<keyword evidence="2" id="KW-0067">ATP-binding</keyword>
<feature type="compositionally biased region" description="Low complexity" evidence="4">
    <location>
        <begin position="1236"/>
        <end position="1246"/>
    </location>
</feature>
<organism evidence="6 7">
    <name type="scientific">Folsomia candida</name>
    <name type="common">Springtail</name>
    <dbReference type="NCBI Taxonomy" id="158441"/>
    <lineage>
        <taxon>Eukaryota</taxon>
        <taxon>Metazoa</taxon>
        <taxon>Ecdysozoa</taxon>
        <taxon>Arthropoda</taxon>
        <taxon>Hexapoda</taxon>
        <taxon>Collembola</taxon>
        <taxon>Entomobryomorpha</taxon>
        <taxon>Isotomoidea</taxon>
        <taxon>Isotomidae</taxon>
        <taxon>Proisotominae</taxon>
        <taxon>Folsomia</taxon>
    </lineage>
</organism>
<evidence type="ECO:0000256" key="4">
    <source>
        <dbReference type="SAM" id="MobiDB-lite"/>
    </source>
</evidence>
<dbReference type="GO" id="GO:0007018">
    <property type="term" value="P:microtubule-based movement"/>
    <property type="evidence" value="ECO:0007669"/>
    <property type="project" value="InterPro"/>
</dbReference>
<name>A0A226E3W6_FOLCA</name>
<evidence type="ECO:0000313" key="7">
    <source>
        <dbReference type="Proteomes" id="UP000198287"/>
    </source>
</evidence>
<dbReference type="SUPFAM" id="SSF52540">
    <property type="entry name" value="P-loop containing nucleoside triphosphate hydrolases"/>
    <property type="match status" value="1"/>
</dbReference>
<dbReference type="EMBL" id="LNIX01000008">
    <property type="protein sequence ID" value="OXA51186.1"/>
    <property type="molecule type" value="Genomic_DNA"/>
</dbReference>
<feature type="region of interest" description="Disordered" evidence="4">
    <location>
        <begin position="717"/>
        <end position="761"/>
    </location>
</feature>
<dbReference type="InterPro" id="IPR001752">
    <property type="entry name" value="Kinesin_motor_dom"/>
</dbReference>
<proteinExistence type="inferred from homology"/>
<feature type="domain" description="Kinesin motor" evidence="5">
    <location>
        <begin position="3"/>
        <end position="325"/>
    </location>
</feature>
<dbReference type="AlphaFoldDB" id="A0A226E3W6"/>
<feature type="compositionally biased region" description="Polar residues" evidence="4">
    <location>
        <begin position="442"/>
        <end position="452"/>
    </location>
</feature>
<evidence type="ECO:0000256" key="2">
    <source>
        <dbReference type="ARBA" id="ARBA00022840"/>
    </source>
</evidence>
<evidence type="ECO:0000259" key="5">
    <source>
        <dbReference type="PROSITE" id="PS50067"/>
    </source>
</evidence>
<feature type="region of interest" description="Disordered" evidence="4">
    <location>
        <begin position="430"/>
        <end position="452"/>
    </location>
</feature>
<feature type="region of interest" description="Disordered" evidence="4">
    <location>
        <begin position="982"/>
        <end position="1026"/>
    </location>
</feature>
<dbReference type="GO" id="GO:0005524">
    <property type="term" value="F:ATP binding"/>
    <property type="evidence" value="ECO:0007669"/>
    <property type="project" value="UniProtKB-KW"/>
</dbReference>
<feature type="compositionally biased region" description="Low complexity" evidence="4">
    <location>
        <begin position="994"/>
        <end position="1015"/>
    </location>
</feature>
<dbReference type="InterPro" id="IPR036961">
    <property type="entry name" value="Kinesin_motor_dom_sf"/>
</dbReference>
<dbReference type="InterPro" id="IPR027417">
    <property type="entry name" value="P-loop_NTPase"/>
</dbReference>